<comment type="function">
    <text evidence="4">A flexible structure which links the flagellar filament to the drive apparatus in the basal body.</text>
</comment>
<dbReference type="InterPro" id="IPR037925">
    <property type="entry name" value="FlgE/F/G-like"/>
</dbReference>
<name>A0A840X025_9RHOB</name>
<accession>A0A840X025</accession>
<evidence type="ECO:0000256" key="3">
    <source>
        <dbReference type="ARBA" id="ARBA00023143"/>
    </source>
</evidence>
<dbReference type="InterPro" id="IPR001444">
    <property type="entry name" value="Flag_bb_rod_N"/>
</dbReference>
<dbReference type="SUPFAM" id="SSF117143">
    <property type="entry name" value="Flagellar hook protein flgE"/>
    <property type="match status" value="1"/>
</dbReference>
<dbReference type="AlphaFoldDB" id="A0A840X025"/>
<dbReference type="Proteomes" id="UP000553766">
    <property type="component" value="Unassembled WGS sequence"/>
</dbReference>
<comment type="caution">
    <text evidence="7">The sequence shown here is derived from an EMBL/GenBank/DDBJ whole genome shotgun (WGS) entry which is preliminary data.</text>
</comment>
<feature type="domain" description="Flagellar basal body rod protein N-terminal" evidence="5">
    <location>
        <begin position="7"/>
        <end position="37"/>
    </location>
</feature>
<dbReference type="InterPro" id="IPR010930">
    <property type="entry name" value="Flg_bb/hook_C_dom"/>
</dbReference>
<dbReference type="GO" id="GO:0005829">
    <property type="term" value="C:cytosol"/>
    <property type="evidence" value="ECO:0007669"/>
    <property type="project" value="TreeGrafter"/>
</dbReference>
<keyword evidence="8" id="KW-1185">Reference proteome</keyword>
<dbReference type="Pfam" id="PF06429">
    <property type="entry name" value="Flg_bbr_C"/>
    <property type="match status" value="1"/>
</dbReference>
<protein>
    <recommendedName>
        <fullName evidence="4">Flagellar hook protein FlgE</fullName>
    </recommendedName>
</protein>
<dbReference type="GO" id="GO:0009424">
    <property type="term" value="C:bacterial-type flagellum hook"/>
    <property type="evidence" value="ECO:0007669"/>
    <property type="project" value="TreeGrafter"/>
</dbReference>
<evidence type="ECO:0000256" key="2">
    <source>
        <dbReference type="ARBA" id="ARBA00009677"/>
    </source>
</evidence>
<dbReference type="EMBL" id="JACIJS010000003">
    <property type="protein sequence ID" value="MBB5515255.1"/>
    <property type="molecule type" value="Genomic_DNA"/>
</dbReference>
<dbReference type="RefSeq" id="WP_184009650.1">
    <property type="nucleotide sequence ID" value="NZ_JACIJS010000003.1"/>
</dbReference>
<dbReference type="InterPro" id="IPR020013">
    <property type="entry name" value="Flagellar_FlgE/F/G"/>
</dbReference>
<dbReference type="GO" id="GO:0009425">
    <property type="term" value="C:bacterial-type flagellum basal body"/>
    <property type="evidence" value="ECO:0007669"/>
    <property type="project" value="UniProtKB-SubCell"/>
</dbReference>
<evidence type="ECO:0000256" key="4">
    <source>
        <dbReference type="RuleBase" id="RU362116"/>
    </source>
</evidence>
<sequence length="437" mass="45335">MSISSSMNAGVSGLNVNASKLATISDNIANSGTFGYKRAESDFSSLVRSSSRGAFTAGGVTVSTFRQVEAKGTIVSTSNATDLAISGRGMLPVTPVETLSAPGETPLLFTSTGSFTPDANGVLRTASGLALLGWPAATDGSIPAQPRDSVAGLEPVIVNPTQIAAEPTRTINLGANLPAAATQAGQPGDALDLSIEYFGNLGTSETLTANFVPVIPDEGYSNTWTVELSDSASATNPVAHFTISFEDTREGRGAIRSVGIPGDTPLNGESYDPETGQLNLTVEGGPLQINIGRPLSNAFLTQLSSEFAPISITKDGAPVGNLSSVEVDERGLMTAIYDTGFTRTIYQIPLADVPNLNGLRAVNDQAFALSPTSGSLYLWDAGDGPTGGLAGFSREESSADIAGELTQMIQTQRAYSSNAKVIQTVDEMLQETTNIKR</sequence>
<keyword evidence="7" id="KW-0966">Cell projection</keyword>
<gene>
    <name evidence="7" type="ORF">FHS89_001265</name>
</gene>
<keyword evidence="3 4" id="KW-0975">Bacterial flagellum</keyword>
<organism evidence="7 8">
    <name type="scientific">Rubricella aquisinus</name>
    <dbReference type="NCBI Taxonomy" id="2028108"/>
    <lineage>
        <taxon>Bacteria</taxon>
        <taxon>Pseudomonadati</taxon>
        <taxon>Pseudomonadota</taxon>
        <taxon>Alphaproteobacteria</taxon>
        <taxon>Rhodobacterales</taxon>
        <taxon>Paracoccaceae</taxon>
        <taxon>Rubricella</taxon>
    </lineage>
</organism>
<comment type="similarity">
    <text evidence="2 4">Belongs to the flagella basal body rod proteins family.</text>
</comment>
<dbReference type="PANTHER" id="PTHR30435:SF1">
    <property type="entry name" value="FLAGELLAR HOOK PROTEIN FLGE"/>
    <property type="match status" value="1"/>
</dbReference>
<reference evidence="7 8" key="1">
    <citation type="submission" date="2020-08" db="EMBL/GenBank/DDBJ databases">
        <title>Genomic Encyclopedia of Type Strains, Phase IV (KMG-IV): sequencing the most valuable type-strain genomes for metagenomic binning, comparative biology and taxonomic classification.</title>
        <authorList>
            <person name="Goeker M."/>
        </authorList>
    </citation>
    <scope>NUCLEOTIDE SEQUENCE [LARGE SCALE GENOMIC DNA]</scope>
    <source>
        <strain evidence="7 8">DSM 103377</strain>
    </source>
</reference>
<comment type="subcellular location">
    <subcellularLocation>
        <location evidence="1 4">Bacterial flagellum basal body</location>
    </subcellularLocation>
</comment>
<proteinExistence type="inferred from homology"/>
<evidence type="ECO:0000259" key="6">
    <source>
        <dbReference type="Pfam" id="PF06429"/>
    </source>
</evidence>
<feature type="domain" description="Flagellar basal-body/hook protein C-terminal" evidence="6">
    <location>
        <begin position="395"/>
        <end position="435"/>
    </location>
</feature>
<evidence type="ECO:0000256" key="1">
    <source>
        <dbReference type="ARBA" id="ARBA00004117"/>
    </source>
</evidence>
<keyword evidence="7" id="KW-0282">Flagellum</keyword>
<keyword evidence="7" id="KW-0969">Cilium</keyword>
<evidence type="ECO:0000313" key="7">
    <source>
        <dbReference type="EMBL" id="MBB5515255.1"/>
    </source>
</evidence>
<dbReference type="Pfam" id="PF00460">
    <property type="entry name" value="Flg_bb_rod"/>
    <property type="match status" value="1"/>
</dbReference>
<dbReference type="GO" id="GO:0071978">
    <property type="term" value="P:bacterial-type flagellum-dependent swarming motility"/>
    <property type="evidence" value="ECO:0007669"/>
    <property type="project" value="TreeGrafter"/>
</dbReference>
<dbReference type="NCBIfam" id="TIGR03506">
    <property type="entry name" value="FlgEFG_subfam"/>
    <property type="match status" value="1"/>
</dbReference>
<evidence type="ECO:0000259" key="5">
    <source>
        <dbReference type="Pfam" id="PF00460"/>
    </source>
</evidence>
<evidence type="ECO:0000313" key="8">
    <source>
        <dbReference type="Proteomes" id="UP000553766"/>
    </source>
</evidence>
<dbReference type="PANTHER" id="PTHR30435">
    <property type="entry name" value="FLAGELLAR PROTEIN"/>
    <property type="match status" value="1"/>
</dbReference>